<accession>A0AA41ZK72</accession>
<feature type="transmembrane region" description="Helical" evidence="1">
    <location>
        <begin position="73"/>
        <end position="90"/>
    </location>
</feature>
<organism evidence="2 3">
    <name type="scientific">Larsenimonas rhizosphaerae</name>
    <dbReference type="NCBI Taxonomy" id="2944682"/>
    <lineage>
        <taxon>Bacteria</taxon>
        <taxon>Pseudomonadati</taxon>
        <taxon>Pseudomonadota</taxon>
        <taxon>Gammaproteobacteria</taxon>
        <taxon>Oceanospirillales</taxon>
        <taxon>Halomonadaceae</taxon>
        <taxon>Larsenimonas</taxon>
    </lineage>
</organism>
<dbReference type="AlphaFoldDB" id="A0AA41ZK72"/>
<keyword evidence="1" id="KW-1133">Transmembrane helix</keyword>
<protein>
    <submittedName>
        <fullName evidence="2">Uncharacterized protein</fullName>
    </submittedName>
</protein>
<dbReference type="RefSeq" id="WP_265895691.1">
    <property type="nucleotide sequence ID" value="NZ_JAPIVE010000001.1"/>
</dbReference>
<sequence>MISEPMSAGRLSSLWALVGTMLASLPWFWWQHDMTRCLLLGLGIFAVAALAVFQQRVRFDGEGRQVARGVIQWLMWWLLAALMLGILAWFNVGNTAQVSGGALFWSTLSRAAVVALLIHVLRQWRQR</sequence>
<feature type="transmembrane region" description="Helical" evidence="1">
    <location>
        <begin position="36"/>
        <end position="53"/>
    </location>
</feature>
<gene>
    <name evidence="2" type="ORF">OQ287_04215</name>
</gene>
<dbReference type="Proteomes" id="UP001165678">
    <property type="component" value="Unassembled WGS sequence"/>
</dbReference>
<evidence type="ECO:0000313" key="3">
    <source>
        <dbReference type="Proteomes" id="UP001165678"/>
    </source>
</evidence>
<reference evidence="2" key="1">
    <citation type="submission" date="2022-11" db="EMBL/GenBank/DDBJ databases">
        <title>Larsenimonas rhizosphaerae sp. nov., isolated from a tidal mudflat.</title>
        <authorList>
            <person name="Lee S.D."/>
            <person name="Kim I.S."/>
        </authorList>
    </citation>
    <scope>NUCLEOTIDE SEQUENCE</scope>
    <source>
        <strain evidence="2">GH2-1</strain>
    </source>
</reference>
<comment type="caution">
    <text evidence="2">The sequence shown here is derived from an EMBL/GenBank/DDBJ whole genome shotgun (WGS) entry which is preliminary data.</text>
</comment>
<proteinExistence type="predicted"/>
<keyword evidence="1" id="KW-0812">Transmembrane</keyword>
<keyword evidence="1" id="KW-0472">Membrane</keyword>
<dbReference type="EMBL" id="JAPIVE010000001">
    <property type="protein sequence ID" value="MCX2523436.1"/>
    <property type="molecule type" value="Genomic_DNA"/>
</dbReference>
<name>A0AA41ZK72_9GAMM</name>
<feature type="transmembrane region" description="Helical" evidence="1">
    <location>
        <begin position="102"/>
        <end position="121"/>
    </location>
</feature>
<evidence type="ECO:0000313" key="2">
    <source>
        <dbReference type="EMBL" id="MCX2523436.1"/>
    </source>
</evidence>
<evidence type="ECO:0000256" key="1">
    <source>
        <dbReference type="SAM" id="Phobius"/>
    </source>
</evidence>
<keyword evidence="3" id="KW-1185">Reference proteome</keyword>
<feature type="transmembrane region" description="Helical" evidence="1">
    <location>
        <begin position="12"/>
        <end position="30"/>
    </location>
</feature>